<evidence type="ECO:0000313" key="11">
    <source>
        <dbReference type="Proteomes" id="UP000002724"/>
    </source>
</evidence>
<keyword evidence="6 9" id="KW-0812">Transmembrane</keyword>
<evidence type="ECO:0000256" key="7">
    <source>
        <dbReference type="ARBA" id="ARBA00022989"/>
    </source>
</evidence>
<dbReference type="GO" id="GO:0009236">
    <property type="term" value="P:cobalamin biosynthetic process"/>
    <property type="evidence" value="ECO:0007669"/>
    <property type="project" value="UniProtKB-UniRule"/>
</dbReference>
<dbReference type="KEGG" id="pph:Ppha_1266"/>
<comment type="function">
    <text evidence="9">Converts cobyric acid to cobinamide by the addition of aminopropanol on the F carboxylic group.</text>
</comment>
<feature type="transmembrane region" description="Helical" evidence="9">
    <location>
        <begin position="294"/>
        <end position="315"/>
    </location>
</feature>
<dbReference type="HOGENOM" id="CLU_054212_0_0_10"/>
<evidence type="ECO:0000256" key="2">
    <source>
        <dbReference type="ARBA" id="ARBA00004953"/>
    </source>
</evidence>
<dbReference type="RefSeq" id="WP_012508022.1">
    <property type="nucleotide sequence ID" value="NC_011060.1"/>
</dbReference>
<comment type="pathway">
    <text evidence="2 9">Cofactor biosynthesis; adenosylcobalamin biosynthesis.</text>
</comment>
<dbReference type="Pfam" id="PF03186">
    <property type="entry name" value="CobD_Cbib"/>
    <property type="match status" value="1"/>
</dbReference>
<dbReference type="EMBL" id="CP001110">
    <property type="protein sequence ID" value="ACF43531.1"/>
    <property type="molecule type" value="Genomic_DNA"/>
</dbReference>
<comment type="caution">
    <text evidence="9">Lacks conserved residue(s) required for the propagation of feature annotation.</text>
</comment>
<dbReference type="Proteomes" id="UP000002724">
    <property type="component" value="Chromosome"/>
</dbReference>
<evidence type="ECO:0000256" key="8">
    <source>
        <dbReference type="ARBA" id="ARBA00023136"/>
    </source>
</evidence>
<organism evidence="10 11">
    <name type="scientific">Pelodictyon phaeoclathratiforme (strain DSM 5477 / BU-1)</name>
    <dbReference type="NCBI Taxonomy" id="324925"/>
    <lineage>
        <taxon>Bacteria</taxon>
        <taxon>Pseudomonadati</taxon>
        <taxon>Chlorobiota</taxon>
        <taxon>Chlorobiia</taxon>
        <taxon>Chlorobiales</taxon>
        <taxon>Chlorobiaceae</taxon>
        <taxon>Chlorobium/Pelodictyon group</taxon>
        <taxon>Pelodictyon</taxon>
    </lineage>
</organism>
<gene>
    <name evidence="9" type="primary">cobD</name>
    <name evidence="10" type="ordered locus">Ppha_1266</name>
</gene>
<dbReference type="OrthoDB" id="9811967at2"/>
<dbReference type="InterPro" id="IPR004485">
    <property type="entry name" value="Cobalamin_biosynth_CobD/CbiB"/>
</dbReference>
<sequence length="319" mass="34064">MNFMNEFILPLAFTLDLLFGDPRWISHPVQWIGWFAHITEERLRLTRLPLRLAGILAVIIVVGASAGSAWLLIAMASQLHRVAGLAVGIYLLFSSFAVRSLGDHAGAVQAALEAGDKELARQKVALMVGRDTASLDEGGIALAATESVAENSVDGVTAPLFYALLFGPVGAIAYKAINTLDSTFGYKNERYLEFGWASAKLDDLANYFPARLTVILIAVAAVIGKLRFFDIFKSVWKGARLHASPNAGYPESAFAGALGVTFGGQRSYGGVVEHAPLLGVKPGKCTALVIRQSIALMWMTAVLFLGAGMGIRILIQSAG</sequence>
<name>B4SH64_PELPB</name>
<evidence type="ECO:0000256" key="1">
    <source>
        <dbReference type="ARBA" id="ARBA00004651"/>
    </source>
</evidence>
<evidence type="ECO:0000313" key="10">
    <source>
        <dbReference type="EMBL" id="ACF43531.1"/>
    </source>
</evidence>
<evidence type="ECO:0000256" key="6">
    <source>
        <dbReference type="ARBA" id="ARBA00022692"/>
    </source>
</evidence>
<accession>B4SH64</accession>
<dbReference type="eggNOG" id="COG1270">
    <property type="taxonomic scope" value="Bacteria"/>
</dbReference>
<dbReference type="AlphaFoldDB" id="B4SH64"/>
<feature type="transmembrane region" description="Helical" evidence="9">
    <location>
        <begin position="82"/>
        <end position="102"/>
    </location>
</feature>
<dbReference type="GO" id="GO:0048472">
    <property type="term" value="F:threonine-phosphate decarboxylase activity"/>
    <property type="evidence" value="ECO:0007669"/>
    <property type="project" value="InterPro"/>
</dbReference>
<dbReference type="PANTHER" id="PTHR34308:SF1">
    <property type="entry name" value="COBALAMIN BIOSYNTHESIS PROTEIN CBIB"/>
    <property type="match status" value="1"/>
</dbReference>
<keyword evidence="8 9" id="KW-0472">Membrane</keyword>
<keyword evidence="5 9" id="KW-0169">Cobalamin biosynthesis</keyword>
<keyword evidence="4 9" id="KW-1003">Cell membrane</keyword>
<evidence type="ECO:0000256" key="9">
    <source>
        <dbReference type="HAMAP-Rule" id="MF_00024"/>
    </source>
</evidence>
<dbReference type="PANTHER" id="PTHR34308">
    <property type="entry name" value="COBALAMIN BIOSYNTHESIS PROTEIN CBIB"/>
    <property type="match status" value="1"/>
</dbReference>
<feature type="transmembrane region" description="Helical" evidence="9">
    <location>
        <begin position="208"/>
        <end position="228"/>
    </location>
</feature>
<proteinExistence type="inferred from homology"/>
<dbReference type="GO" id="GO:0015420">
    <property type="term" value="F:ABC-type vitamin B12 transporter activity"/>
    <property type="evidence" value="ECO:0007669"/>
    <property type="project" value="UniProtKB-UniRule"/>
</dbReference>
<dbReference type="NCBIfam" id="TIGR00380">
    <property type="entry name" value="cobal_cbiB"/>
    <property type="match status" value="1"/>
</dbReference>
<evidence type="ECO:0000256" key="4">
    <source>
        <dbReference type="ARBA" id="ARBA00022475"/>
    </source>
</evidence>
<reference evidence="10 11" key="1">
    <citation type="submission" date="2008-06" db="EMBL/GenBank/DDBJ databases">
        <title>Complete sequence of Pelodictyon phaeoclathratiforme BU-1.</title>
        <authorList>
            <consortium name="US DOE Joint Genome Institute"/>
            <person name="Lucas S."/>
            <person name="Copeland A."/>
            <person name="Lapidus A."/>
            <person name="Glavina del Rio T."/>
            <person name="Dalin E."/>
            <person name="Tice H."/>
            <person name="Bruce D."/>
            <person name="Goodwin L."/>
            <person name="Pitluck S."/>
            <person name="Schmutz J."/>
            <person name="Larimer F."/>
            <person name="Land M."/>
            <person name="Hauser L."/>
            <person name="Kyrpides N."/>
            <person name="Mikhailova N."/>
            <person name="Liu Z."/>
            <person name="Li T."/>
            <person name="Zhao F."/>
            <person name="Overmann J."/>
            <person name="Bryant D.A."/>
            <person name="Richardson P."/>
        </authorList>
    </citation>
    <scope>NUCLEOTIDE SEQUENCE [LARGE SCALE GENOMIC DNA]</scope>
    <source>
        <strain evidence="11">DSM 5477 / BU-1</strain>
    </source>
</reference>
<evidence type="ECO:0000256" key="5">
    <source>
        <dbReference type="ARBA" id="ARBA00022573"/>
    </source>
</evidence>
<comment type="similarity">
    <text evidence="3 9">Belongs to the CobD/CbiB family.</text>
</comment>
<dbReference type="UniPathway" id="UPA00148"/>
<protein>
    <recommendedName>
        <fullName evidence="9">Cobalamin biosynthesis protein CobD</fullName>
    </recommendedName>
</protein>
<dbReference type="STRING" id="324925.Ppha_1266"/>
<feature type="transmembrane region" description="Helical" evidence="9">
    <location>
        <begin position="52"/>
        <end position="75"/>
    </location>
</feature>
<dbReference type="HAMAP" id="MF_00024">
    <property type="entry name" value="CobD_CbiB"/>
    <property type="match status" value="1"/>
</dbReference>
<dbReference type="GO" id="GO:0005886">
    <property type="term" value="C:plasma membrane"/>
    <property type="evidence" value="ECO:0007669"/>
    <property type="project" value="UniProtKB-SubCell"/>
</dbReference>
<comment type="subcellular location">
    <subcellularLocation>
        <location evidence="1 9">Cell membrane</location>
        <topology evidence="1 9">Multi-pass membrane protein</topology>
    </subcellularLocation>
</comment>
<keyword evidence="11" id="KW-1185">Reference proteome</keyword>
<evidence type="ECO:0000256" key="3">
    <source>
        <dbReference type="ARBA" id="ARBA00006263"/>
    </source>
</evidence>
<keyword evidence="7 9" id="KW-1133">Transmembrane helix</keyword>